<evidence type="ECO:0000313" key="3">
    <source>
        <dbReference type="Proteomes" id="UP000240708"/>
    </source>
</evidence>
<dbReference type="EMBL" id="PYGF01000003">
    <property type="protein sequence ID" value="PSL05746.1"/>
    <property type="molecule type" value="Genomic_DNA"/>
</dbReference>
<comment type="caution">
    <text evidence="2">The sequence shown here is derived from an EMBL/GenBank/DDBJ whole genome shotgun (WGS) entry which is preliminary data.</text>
</comment>
<gene>
    <name evidence="2" type="ORF">CLV48_103261</name>
</gene>
<protein>
    <submittedName>
        <fullName evidence="2">Uncharacterized protein</fullName>
    </submittedName>
</protein>
<reference evidence="2 3" key="1">
    <citation type="submission" date="2018-03" db="EMBL/GenBank/DDBJ databases">
        <title>Genomic Encyclopedia of Archaeal and Bacterial Type Strains, Phase II (KMG-II): from individual species to whole genera.</title>
        <authorList>
            <person name="Goeker M."/>
        </authorList>
    </citation>
    <scope>NUCLEOTIDE SEQUENCE [LARGE SCALE GENOMIC DNA]</scope>
    <source>
        <strain evidence="2 3">DSM 28057</strain>
    </source>
</reference>
<feature type="transmembrane region" description="Helical" evidence="1">
    <location>
        <begin position="33"/>
        <end position="52"/>
    </location>
</feature>
<keyword evidence="1" id="KW-0472">Membrane</keyword>
<keyword evidence="1" id="KW-1133">Transmembrane helix</keyword>
<name>A0A2P8E8D3_9BACT</name>
<keyword evidence="1" id="KW-0812">Transmembrane</keyword>
<accession>A0A2P8E8D3</accession>
<feature type="transmembrane region" description="Helical" evidence="1">
    <location>
        <begin position="9"/>
        <end position="27"/>
    </location>
</feature>
<organism evidence="2 3">
    <name type="scientific">Cecembia rubra</name>
    <dbReference type="NCBI Taxonomy" id="1485585"/>
    <lineage>
        <taxon>Bacteria</taxon>
        <taxon>Pseudomonadati</taxon>
        <taxon>Bacteroidota</taxon>
        <taxon>Cytophagia</taxon>
        <taxon>Cytophagales</taxon>
        <taxon>Cyclobacteriaceae</taxon>
        <taxon>Cecembia</taxon>
    </lineage>
</organism>
<proteinExistence type="predicted"/>
<evidence type="ECO:0000256" key="1">
    <source>
        <dbReference type="SAM" id="Phobius"/>
    </source>
</evidence>
<sequence length="53" mass="5830">MNCLKNTQLFFMVMIIFLQSGIFGQVMDIGDTIINPTIVILIAAQSGIIHGFT</sequence>
<dbReference type="AlphaFoldDB" id="A0A2P8E8D3"/>
<dbReference type="Proteomes" id="UP000240708">
    <property type="component" value="Unassembled WGS sequence"/>
</dbReference>
<keyword evidence="3" id="KW-1185">Reference proteome</keyword>
<evidence type="ECO:0000313" key="2">
    <source>
        <dbReference type="EMBL" id="PSL05746.1"/>
    </source>
</evidence>